<accession>A0ABW8ZSS1</accession>
<dbReference type="Gene3D" id="3.90.1200.10">
    <property type="match status" value="1"/>
</dbReference>
<evidence type="ECO:0000313" key="3">
    <source>
        <dbReference type="Proteomes" id="UP001629249"/>
    </source>
</evidence>
<sequence length="319" mass="34536">MQSATLHLLRHAPGTNVIDNEEAIGLVRAALHVDPLCAVRQFLTQSGNCIFRVDLPEGKSTALRVSPQRNAFAYTHHNLDILRAMGLPVQTVLASGETAAGGSFVILNWIPGRDLAYELPQMRPEQMTLVAETVTDYQKRVGCLPRSDGFGWAPIGGHPTFAQWTNIFGEPATDSTSVDATPLAQLRARLRAVRRSVEPHFASISPTCFLDDLTTKNVLVESGRLQGVIDCDTVCYGDPLMSVGTTLAHLAADVGEACRFYGEELIRCWSPQLDALRAIRFYAALWVVGFMAAAETAGEIARATELAGIADAMLSLAET</sequence>
<protein>
    <submittedName>
        <fullName evidence="2">Phosphotransferase</fullName>
    </submittedName>
</protein>
<dbReference type="InterPro" id="IPR002575">
    <property type="entry name" value="Aminoglycoside_PTrfase"/>
</dbReference>
<dbReference type="PANTHER" id="PTHR21310">
    <property type="entry name" value="AMINOGLYCOSIDE PHOSPHOTRANSFERASE-RELATED-RELATED"/>
    <property type="match status" value="1"/>
</dbReference>
<comment type="caution">
    <text evidence="2">The sequence shown here is derived from an EMBL/GenBank/DDBJ whole genome shotgun (WGS) entry which is preliminary data.</text>
</comment>
<organism evidence="2 3">
    <name type="scientific">Paraburkholderia agricolaris</name>
    <dbReference type="NCBI Taxonomy" id="2152888"/>
    <lineage>
        <taxon>Bacteria</taxon>
        <taxon>Pseudomonadati</taxon>
        <taxon>Pseudomonadota</taxon>
        <taxon>Betaproteobacteria</taxon>
        <taxon>Burkholderiales</taxon>
        <taxon>Burkholderiaceae</taxon>
        <taxon>Paraburkholderia</taxon>
    </lineage>
</organism>
<keyword evidence="3" id="KW-1185">Reference proteome</keyword>
<feature type="domain" description="Aminoglycoside phosphotransferase" evidence="1">
    <location>
        <begin position="51"/>
        <end position="257"/>
    </location>
</feature>
<reference evidence="2 3" key="1">
    <citation type="journal article" date="2024" name="Chem. Sci.">
        <title>Discovery of megapolipeptins by genome mining of a Burkholderiales bacteria collection.</title>
        <authorList>
            <person name="Paulo B.S."/>
            <person name="Recchia M.J.J."/>
            <person name="Lee S."/>
            <person name="Fergusson C.H."/>
            <person name="Romanowski S.B."/>
            <person name="Hernandez A."/>
            <person name="Krull N."/>
            <person name="Liu D.Y."/>
            <person name="Cavanagh H."/>
            <person name="Bos A."/>
            <person name="Gray C.A."/>
            <person name="Murphy B.T."/>
            <person name="Linington R.G."/>
            <person name="Eustaquio A.S."/>
        </authorList>
    </citation>
    <scope>NUCLEOTIDE SEQUENCE [LARGE SCALE GENOMIC DNA]</scope>
    <source>
        <strain evidence="2 3">RL16-012-BIC-B</strain>
    </source>
</reference>
<dbReference type="Gene3D" id="3.30.200.150">
    <property type="match status" value="1"/>
</dbReference>
<dbReference type="EMBL" id="JAQQFN010000020">
    <property type="protein sequence ID" value="MFL9886269.1"/>
    <property type="molecule type" value="Genomic_DNA"/>
</dbReference>
<dbReference type="RefSeq" id="WP_408330031.1">
    <property type="nucleotide sequence ID" value="NZ_JAQQFH010000013.1"/>
</dbReference>
<proteinExistence type="predicted"/>
<dbReference type="Pfam" id="PF01636">
    <property type="entry name" value="APH"/>
    <property type="match status" value="1"/>
</dbReference>
<name>A0ABW8ZSS1_9BURK</name>
<gene>
    <name evidence="2" type="ORF">PQR66_24730</name>
</gene>
<evidence type="ECO:0000313" key="2">
    <source>
        <dbReference type="EMBL" id="MFL9886269.1"/>
    </source>
</evidence>
<dbReference type="InterPro" id="IPR051678">
    <property type="entry name" value="AGP_Transferase"/>
</dbReference>
<dbReference type="SUPFAM" id="SSF56112">
    <property type="entry name" value="Protein kinase-like (PK-like)"/>
    <property type="match status" value="1"/>
</dbReference>
<evidence type="ECO:0000259" key="1">
    <source>
        <dbReference type="Pfam" id="PF01636"/>
    </source>
</evidence>
<dbReference type="InterPro" id="IPR011009">
    <property type="entry name" value="Kinase-like_dom_sf"/>
</dbReference>
<dbReference type="Proteomes" id="UP001629249">
    <property type="component" value="Unassembled WGS sequence"/>
</dbReference>